<keyword evidence="7" id="KW-0812">Transmembrane</keyword>
<feature type="transmembrane region" description="Helical" evidence="7">
    <location>
        <begin position="37"/>
        <end position="61"/>
    </location>
</feature>
<protein>
    <recommendedName>
        <fullName evidence="2">histidine kinase</fullName>
        <ecNumber evidence="2">2.7.13.3</ecNumber>
    </recommendedName>
</protein>
<comment type="caution">
    <text evidence="9">The sequence shown here is derived from an EMBL/GenBank/DDBJ whole genome shotgun (WGS) entry which is preliminary data.</text>
</comment>
<evidence type="ECO:0000256" key="7">
    <source>
        <dbReference type="SAM" id="Phobius"/>
    </source>
</evidence>
<keyword evidence="6" id="KW-0902">Two-component regulatory system</keyword>
<dbReference type="GO" id="GO:0016301">
    <property type="term" value="F:kinase activity"/>
    <property type="evidence" value="ECO:0007669"/>
    <property type="project" value="UniProtKB-KW"/>
</dbReference>
<dbReference type="Gene3D" id="1.10.287.130">
    <property type="match status" value="1"/>
</dbReference>
<dbReference type="Pfam" id="PF00512">
    <property type="entry name" value="HisKA"/>
    <property type="match status" value="1"/>
</dbReference>
<dbReference type="Gene3D" id="3.30.565.10">
    <property type="entry name" value="Histidine kinase-like ATPase, C-terminal domain"/>
    <property type="match status" value="1"/>
</dbReference>
<dbReference type="InterPro" id="IPR003661">
    <property type="entry name" value="HisK_dim/P_dom"/>
</dbReference>
<dbReference type="Pfam" id="PF02518">
    <property type="entry name" value="HATPase_c"/>
    <property type="match status" value="1"/>
</dbReference>
<dbReference type="InterPro" id="IPR004358">
    <property type="entry name" value="Sig_transdc_His_kin-like_C"/>
</dbReference>
<dbReference type="EC" id="2.7.13.3" evidence="2"/>
<evidence type="ECO:0000256" key="3">
    <source>
        <dbReference type="ARBA" id="ARBA00022553"/>
    </source>
</evidence>
<sequence>MRNRELAAKIIKKKQMPYGVDQGSGRQFYGVFYRFRLLFYTGGAVSVLLVALLGTLSYNALSQQPHNGGRVRVIVAGGTAVVLGIVGFLVYIVLNELNTRFRAYQQEHELNQMKSSFVTLASHEFRTPLSSILLSASLIEKYAGQLDQEKITKHSLKIKQTVHNLEGILEDFLSLEKLDAGRVSAQYEWFDLPALCRDILADTKIMAKSGQELKYEPIGNATMVKLDQRLIRNALINLLHNAVKYAGDQARICLITSISDEYLSISVKDNGAGIAEKDQGKLFTAFYRVNESGNIPGTGLGLAIVKRYVELMNGSFRFYSKPGIETCFEMEFLLVD</sequence>
<accession>A0ABR7X9R4</accession>
<dbReference type="InterPro" id="IPR036890">
    <property type="entry name" value="HATPase_C_sf"/>
</dbReference>
<dbReference type="InterPro" id="IPR050736">
    <property type="entry name" value="Sensor_HK_Regulatory"/>
</dbReference>
<gene>
    <name evidence="9" type="ORF">IDJ75_14870</name>
</gene>
<name>A0ABR7X9R4_9SPHI</name>
<dbReference type="InterPro" id="IPR005467">
    <property type="entry name" value="His_kinase_dom"/>
</dbReference>
<dbReference type="PROSITE" id="PS50109">
    <property type="entry name" value="HIS_KIN"/>
    <property type="match status" value="1"/>
</dbReference>
<dbReference type="InterPro" id="IPR036097">
    <property type="entry name" value="HisK_dim/P_sf"/>
</dbReference>
<feature type="domain" description="Histidine kinase" evidence="8">
    <location>
        <begin position="120"/>
        <end position="336"/>
    </location>
</feature>
<evidence type="ECO:0000256" key="4">
    <source>
        <dbReference type="ARBA" id="ARBA00022679"/>
    </source>
</evidence>
<proteinExistence type="predicted"/>
<dbReference type="PANTHER" id="PTHR43711">
    <property type="entry name" value="TWO-COMPONENT HISTIDINE KINASE"/>
    <property type="match status" value="1"/>
</dbReference>
<dbReference type="CDD" id="cd00075">
    <property type="entry name" value="HATPase"/>
    <property type="match status" value="1"/>
</dbReference>
<dbReference type="SMART" id="SM00388">
    <property type="entry name" value="HisKA"/>
    <property type="match status" value="1"/>
</dbReference>
<keyword evidence="10" id="KW-1185">Reference proteome</keyword>
<keyword evidence="7" id="KW-1133">Transmembrane helix</keyword>
<keyword evidence="7" id="KW-0472">Membrane</keyword>
<dbReference type="SUPFAM" id="SSF55874">
    <property type="entry name" value="ATPase domain of HSP90 chaperone/DNA topoisomerase II/histidine kinase"/>
    <property type="match status" value="1"/>
</dbReference>
<evidence type="ECO:0000256" key="5">
    <source>
        <dbReference type="ARBA" id="ARBA00022777"/>
    </source>
</evidence>
<dbReference type="RefSeq" id="WP_191176410.1">
    <property type="nucleotide sequence ID" value="NZ_JACWMW010000003.1"/>
</dbReference>
<comment type="catalytic activity">
    <reaction evidence="1">
        <text>ATP + protein L-histidine = ADP + protein N-phospho-L-histidine.</text>
        <dbReference type="EC" id="2.7.13.3"/>
    </reaction>
</comment>
<evidence type="ECO:0000313" key="10">
    <source>
        <dbReference type="Proteomes" id="UP000618754"/>
    </source>
</evidence>
<feature type="transmembrane region" description="Helical" evidence="7">
    <location>
        <begin position="73"/>
        <end position="94"/>
    </location>
</feature>
<dbReference type="Proteomes" id="UP000618754">
    <property type="component" value="Unassembled WGS sequence"/>
</dbReference>
<keyword evidence="3" id="KW-0597">Phosphoprotein</keyword>
<reference evidence="9 10" key="1">
    <citation type="submission" date="2020-09" db="EMBL/GenBank/DDBJ databases">
        <title>Novel species of Mucilaginibacter isolated from a glacier on the Tibetan Plateau.</title>
        <authorList>
            <person name="Liu Q."/>
            <person name="Xin Y.-H."/>
        </authorList>
    </citation>
    <scope>NUCLEOTIDE SEQUENCE [LARGE SCALE GENOMIC DNA]</scope>
    <source>
        <strain evidence="9 10">CGMCC 1.13878</strain>
    </source>
</reference>
<dbReference type="SUPFAM" id="SSF47384">
    <property type="entry name" value="Homodimeric domain of signal transducing histidine kinase"/>
    <property type="match status" value="1"/>
</dbReference>
<evidence type="ECO:0000259" key="8">
    <source>
        <dbReference type="PROSITE" id="PS50109"/>
    </source>
</evidence>
<dbReference type="SMART" id="SM00387">
    <property type="entry name" value="HATPase_c"/>
    <property type="match status" value="1"/>
</dbReference>
<organism evidence="9 10">
    <name type="scientific">Mucilaginibacter rigui</name>
    <dbReference type="NCBI Taxonomy" id="534635"/>
    <lineage>
        <taxon>Bacteria</taxon>
        <taxon>Pseudomonadati</taxon>
        <taxon>Bacteroidota</taxon>
        <taxon>Sphingobacteriia</taxon>
        <taxon>Sphingobacteriales</taxon>
        <taxon>Sphingobacteriaceae</taxon>
        <taxon>Mucilaginibacter</taxon>
    </lineage>
</organism>
<evidence type="ECO:0000313" key="9">
    <source>
        <dbReference type="EMBL" id="MBD1386567.1"/>
    </source>
</evidence>
<evidence type="ECO:0000256" key="6">
    <source>
        <dbReference type="ARBA" id="ARBA00023012"/>
    </source>
</evidence>
<keyword evidence="5 9" id="KW-0418">Kinase</keyword>
<dbReference type="PANTHER" id="PTHR43711:SF26">
    <property type="entry name" value="SENSOR HISTIDINE KINASE RCSC"/>
    <property type="match status" value="1"/>
</dbReference>
<dbReference type="PRINTS" id="PR00344">
    <property type="entry name" value="BCTRLSENSOR"/>
</dbReference>
<evidence type="ECO:0000256" key="2">
    <source>
        <dbReference type="ARBA" id="ARBA00012438"/>
    </source>
</evidence>
<evidence type="ECO:0000256" key="1">
    <source>
        <dbReference type="ARBA" id="ARBA00000085"/>
    </source>
</evidence>
<keyword evidence="4" id="KW-0808">Transferase</keyword>
<dbReference type="InterPro" id="IPR003594">
    <property type="entry name" value="HATPase_dom"/>
</dbReference>
<dbReference type="EMBL" id="JACWMW010000003">
    <property type="protein sequence ID" value="MBD1386567.1"/>
    <property type="molecule type" value="Genomic_DNA"/>
</dbReference>